<evidence type="ECO:0000256" key="1">
    <source>
        <dbReference type="SAM" id="MobiDB-lite"/>
    </source>
</evidence>
<feature type="compositionally biased region" description="Polar residues" evidence="1">
    <location>
        <begin position="127"/>
        <end position="140"/>
    </location>
</feature>
<feature type="compositionally biased region" description="Basic and acidic residues" evidence="1">
    <location>
        <begin position="36"/>
        <end position="46"/>
    </location>
</feature>
<dbReference type="AlphaFoldDB" id="A0A9P9FTM8"/>
<feature type="compositionally biased region" description="Polar residues" evidence="1">
    <location>
        <begin position="351"/>
        <end position="370"/>
    </location>
</feature>
<name>A0A9P9FTM8_9HYPO</name>
<feature type="compositionally biased region" description="Basic and acidic residues" evidence="1">
    <location>
        <begin position="643"/>
        <end position="662"/>
    </location>
</feature>
<feature type="compositionally biased region" description="Basic and acidic residues" evidence="1">
    <location>
        <begin position="728"/>
        <end position="738"/>
    </location>
</feature>
<feature type="compositionally biased region" description="Low complexity" evidence="1">
    <location>
        <begin position="890"/>
        <end position="900"/>
    </location>
</feature>
<gene>
    <name evidence="2" type="ORF">EDB81DRAFT_25702</name>
</gene>
<evidence type="ECO:0000313" key="3">
    <source>
        <dbReference type="Proteomes" id="UP000738349"/>
    </source>
</evidence>
<feature type="compositionally biased region" description="Basic and acidic residues" evidence="1">
    <location>
        <begin position="541"/>
        <end position="551"/>
    </location>
</feature>
<feature type="compositionally biased region" description="Polar residues" evidence="1">
    <location>
        <begin position="1143"/>
        <end position="1157"/>
    </location>
</feature>
<reference evidence="2" key="1">
    <citation type="journal article" date="2021" name="Nat. Commun.">
        <title>Genetic determinants of endophytism in the Arabidopsis root mycobiome.</title>
        <authorList>
            <person name="Mesny F."/>
            <person name="Miyauchi S."/>
            <person name="Thiergart T."/>
            <person name="Pickel B."/>
            <person name="Atanasova L."/>
            <person name="Karlsson M."/>
            <person name="Huettel B."/>
            <person name="Barry K.W."/>
            <person name="Haridas S."/>
            <person name="Chen C."/>
            <person name="Bauer D."/>
            <person name="Andreopoulos W."/>
            <person name="Pangilinan J."/>
            <person name="LaButti K."/>
            <person name="Riley R."/>
            <person name="Lipzen A."/>
            <person name="Clum A."/>
            <person name="Drula E."/>
            <person name="Henrissat B."/>
            <person name="Kohler A."/>
            <person name="Grigoriev I.V."/>
            <person name="Martin F.M."/>
            <person name="Hacquard S."/>
        </authorList>
    </citation>
    <scope>NUCLEOTIDE SEQUENCE</scope>
    <source>
        <strain evidence="2">MPI-CAGE-AT-0147</strain>
    </source>
</reference>
<feature type="compositionally biased region" description="Low complexity" evidence="1">
    <location>
        <begin position="454"/>
        <end position="464"/>
    </location>
</feature>
<feature type="compositionally biased region" description="Low complexity" evidence="1">
    <location>
        <begin position="231"/>
        <end position="258"/>
    </location>
</feature>
<feature type="region of interest" description="Disordered" evidence="1">
    <location>
        <begin position="166"/>
        <end position="1182"/>
    </location>
</feature>
<comment type="caution">
    <text evidence="2">The sequence shown here is derived from an EMBL/GenBank/DDBJ whole genome shotgun (WGS) entry which is preliminary data.</text>
</comment>
<protein>
    <submittedName>
        <fullName evidence="2">Uncharacterized protein</fullName>
    </submittedName>
</protein>
<dbReference type="Proteomes" id="UP000738349">
    <property type="component" value="Unassembled WGS sequence"/>
</dbReference>
<feature type="compositionally biased region" description="Low complexity" evidence="1">
    <location>
        <begin position="826"/>
        <end position="844"/>
    </location>
</feature>
<accession>A0A9P9FTM8</accession>
<feature type="compositionally biased region" description="Polar residues" evidence="1">
    <location>
        <begin position="603"/>
        <end position="616"/>
    </location>
</feature>
<dbReference type="OrthoDB" id="5335210at2759"/>
<sequence>MKRFRGRKAKDDLAAPPRPSVESESSSPFKMFGKKKSQEEEPKPELDLATALPSTDDFRTSLLMTNLSARFSMLREQDDPNTKVGKASDDSVLYPKRQSKLMDFGFTGGLSDIAEVESIRAPFARNSDYQSDDAASTSGSIMGRAKPVEGNNLFGGRQKIYKIAANGGKPGATAGRALYDDDVSQSSFQKWRQAEREKQADGLGPSDSMEPEAPRPDSPPQSEYHRRRETSSTTSSVPSAARYSTAATSTTSSQPTPSVKEWQSATAAANPTPPVERSVTRTRRLYEQGLTQDLHNQQTSALSRIDTLSRQRNFGTRTPDLTPTVPSPSSATFSDRFASQRSILNKASAPNLRSFSPPTTGSSPMDTQNKFPPFEERAPFGATPPLSPPISETGETQSLSFQFSDRNKPAAASGPSKVSHYDESRYAQRQIQLQGGRETPSNLVRAESNASVPTTRSRSSSTHRGPFEKHDSATFKAKPAVQEEPQTSTFFDDDDDEDQPTRASYPRSDVLQAPPQVTVERPADHEHPAFRSSALPTPLILEDKSRDKSESPEDSPTLGPASGGLSGMVRAHLRQDSNASSIYGNAPNETDLASRFPPERNDVQSFHSTTSKSNPWDSIERGFEMSMDNDLPSPTSNKSPMDAPERGHEVAPSAHDSKIDPDQDKEETDDFARHLADGARRVRERLTSYVESDSGSLVPTPPPVSELPPPPRPNALGILKSKPSRGSLVDRARGDRENPSQTKAKKLLGLGASSPIPSAPLPSSLEANEEQARKEQSERNEPTGDEERPSIDRENVHAGLKAFRQARRELQRMKELETQARYQSPQGAPQQVPQLSQQAPQQAPQNPPQNPPQSRDRAPSMRGPGSRQQSQERRPPPVTYNRMPSEEARNGSGSRSGSRAPSERDRSGSETSSGGRSGSRPARLRNGSVPREDYHAPLGSPSGSNGIPRQGQMMRSPHLPGPPYSNGNASPGRFNRLGEPSPNLAPQPSYGYDHGQPSPISPLNGGQPPFGPGPKSPRPHHAQGKAEQDLSTRRVMRSRDASDPPMVSPAPHDLVAQRDGPRGAQGPHNGNIVAPPLPPINPRRKTNIMADYVRRSDDGPSNGGRMAMGPGIGEEGRGNWAQFAPSDDEGPATYRQRLRKATSEANGMNSRARSLRNSPPHPMAPPPLPSSMTGNGLPGGMI</sequence>
<evidence type="ECO:0000313" key="2">
    <source>
        <dbReference type="EMBL" id="KAH7175801.1"/>
    </source>
</evidence>
<feature type="compositionally biased region" description="Polar residues" evidence="1">
    <location>
        <begin position="327"/>
        <end position="345"/>
    </location>
</feature>
<feature type="compositionally biased region" description="Basic and acidic residues" evidence="1">
    <location>
        <begin position="806"/>
        <end position="818"/>
    </location>
</feature>
<keyword evidence="3" id="KW-1185">Reference proteome</keyword>
<feature type="compositionally biased region" description="Basic and acidic residues" evidence="1">
    <location>
        <begin position="1024"/>
        <end position="1042"/>
    </location>
</feature>
<feature type="compositionally biased region" description="Basic and acidic residues" evidence="1">
    <location>
        <begin position="770"/>
        <end position="796"/>
    </location>
</feature>
<feature type="compositionally biased region" description="Low complexity" evidence="1">
    <location>
        <begin position="752"/>
        <end position="765"/>
    </location>
</feature>
<organism evidence="2 3">
    <name type="scientific">Dactylonectria macrodidyma</name>
    <dbReference type="NCBI Taxonomy" id="307937"/>
    <lineage>
        <taxon>Eukaryota</taxon>
        <taxon>Fungi</taxon>
        <taxon>Dikarya</taxon>
        <taxon>Ascomycota</taxon>
        <taxon>Pezizomycotina</taxon>
        <taxon>Sordariomycetes</taxon>
        <taxon>Hypocreomycetidae</taxon>
        <taxon>Hypocreales</taxon>
        <taxon>Nectriaceae</taxon>
        <taxon>Dactylonectria</taxon>
    </lineage>
</organism>
<feature type="compositionally biased region" description="Basic and acidic residues" evidence="1">
    <location>
        <begin position="670"/>
        <end position="686"/>
    </location>
</feature>
<feature type="compositionally biased region" description="Pro residues" evidence="1">
    <location>
        <begin position="699"/>
        <end position="713"/>
    </location>
</feature>
<proteinExistence type="predicted"/>
<feature type="compositionally biased region" description="Polar residues" evidence="1">
    <location>
        <begin position="289"/>
        <end position="321"/>
    </location>
</feature>
<dbReference type="EMBL" id="JAGMUV010000001">
    <property type="protein sequence ID" value="KAH7175801.1"/>
    <property type="molecule type" value="Genomic_DNA"/>
</dbReference>
<feature type="compositionally biased region" description="Polar residues" evidence="1">
    <location>
        <begin position="393"/>
        <end position="404"/>
    </location>
</feature>
<feature type="region of interest" description="Disordered" evidence="1">
    <location>
        <begin position="1"/>
        <end position="52"/>
    </location>
</feature>
<feature type="region of interest" description="Disordered" evidence="1">
    <location>
        <begin position="124"/>
        <end position="153"/>
    </location>
</feature>
<feature type="compositionally biased region" description="Low complexity" evidence="1">
    <location>
        <begin position="909"/>
        <end position="920"/>
    </location>
</feature>
<feature type="compositionally biased region" description="Pro residues" evidence="1">
    <location>
        <begin position="1159"/>
        <end position="1169"/>
    </location>
</feature>